<organism evidence="1 2">
    <name type="scientific">Parascardovia denticolens DSM 10105 = JCM 12538</name>
    <dbReference type="NCBI Taxonomy" id="864564"/>
    <lineage>
        <taxon>Bacteria</taxon>
        <taxon>Bacillati</taxon>
        <taxon>Actinomycetota</taxon>
        <taxon>Actinomycetes</taxon>
        <taxon>Bifidobacteriales</taxon>
        <taxon>Bifidobacteriaceae</taxon>
        <taxon>Parascardovia</taxon>
    </lineage>
</organism>
<evidence type="ECO:0000313" key="1">
    <source>
        <dbReference type="EMBL" id="EFT82604.1"/>
    </source>
</evidence>
<evidence type="ECO:0000313" key="2">
    <source>
        <dbReference type="Proteomes" id="UP000004946"/>
    </source>
</evidence>
<name>E6K2Q0_PARDN</name>
<dbReference type="PATRIC" id="fig|864564.6.peg.418"/>
<proteinExistence type="predicted"/>
<dbReference type="HOGENOM" id="CLU_2394665_0_0_11"/>
<keyword evidence="2" id="KW-1185">Reference proteome</keyword>
<gene>
    <name evidence="1" type="ORF">HMPREF0620_1289</name>
</gene>
<dbReference type="AlphaFoldDB" id="E6K2Q0"/>
<dbReference type="KEGG" id="pdo:PSDT_0380"/>
<comment type="caution">
    <text evidence="1">The sequence shown here is derived from an EMBL/GenBank/DDBJ whole genome shotgun (WGS) entry which is preliminary data.</text>
</comment>
<dbReference type="RefSeq" id="WP_006289746.1">
    <property type="nucleotide sequence ID" value="NZ_AP012333.1"/>
</dbReference>
<accession>E6K2Q0</accession>
<dbReference type="eggNOG" id="ENOG502ZWS9">
    <property type="taxonomic scope" value="Bacteria"/>
</dbReference>
<dbReference type="Proteomes" id="UP000004946">
    <property type="component" value="Chromosome"/>
</dbReference>
<reference evidence="1 2" key="1">
    <citation type="submission" date="2010-12" db="EMBL/GenBank/DDBJ databases">
        <authorList>
            <person name="Muzny D."/>
            <person name="Qin X."/>
            <person name="Buhay C."/>
            <person name="Dugan-Rocha S."/>
            <person name="Ding Y."/>
            <person name="Chen G."/>
            <person name="Hawes A."/>
            <person name="Holder M."/>
            <person name="Jhangiani S."/>
            <person name="Johnson A."/>
            <person name="Khan Z."/>
            <person name="Li Z."/>
            <person name="Liu W."/>
            <person name="Liu X."/>
            <person name="Perez L."/>
            <person name="Shen H."/>
            <person name="Wang Q."/>
            <person name="Watt J."/>
            <person name="Xi L."/>
            <person name="Xin Y."/>
            <person name="Zhou J."/>
            <person name="Deng J."/>
            <person name="Jiang H."/>
            <person name="Liu Y."/>
            <person name="Qu J."/>
            <person name="Song X.-Z."/>
            <person name="Zhang L."/>
            <person name="Villasana D."/>
            <person name="Johnson A."/>
            <person name="Liu J."/>
            <person name="Liyanage D."/>
            <person name="Lorensuhewa L."/>
            <person name="Robinson T."/>
            <person name="Song A."/>
            <person name="Song B.-B."/>
            <person name="Dinh H."/>
            <person name="Thornton R."/>
            <person name="Coyle M."/>
            <person name="Francisco L."/>
            <person name="Jackson L."/>
            <person name="Javaid M."/>
            <person name="Korchina V."/>
            <person name="Kovar C."/>
            <person name="Mata R."/>
            <person name="Mathew T."/>
            <person name="Ngo R."/>
            <person name="Nguyen L."/>
            <person name="Nguyen N."/>
            <person name="Okwuonu G."/>
            <person name="Ongeri F."/>
            <person name="Pham C."/>
            <person name="Simmons D."/>
            <person name="Wilczek-Boney K."/>
            <person name="Hale W."/>
            <person name="Jakkamsetti A."/>
            <person name="Pham P."/>
            <person name="Ruth R."/>
            <person name="San Lucas F."/>
            <person name="Warren J."/>
            <person name="Zhang J."/>
            <person name="Zhao Z."/>
            <person name="Zhou C."/>
            <person name="Zhu D."/>
            <person name="Lee S."/>
            <person name="Bess C."/>
            <person name="Blankenburg K."/>
            <person name="Forbes L."/>
            <person name="Fu Q."/>
            <person name="Gubbala S."/>
            <person name="Hirani K."/>
            <person name="Jayaseelan J.C."/>
            <person name="Lara F."/>
            <person name="Munidasa M."/>
            <person name="Palculict T."/>
            <person name="Patil S."/>
            <person name="Pu L.-L."/>
            <person name="Saada N."/>
            <person name="Tang L."/>
            <person name="Weissenberger G."/>
            <person name="Zhu Y."/>
            <person name="Hemphill L."/>
            <person name="Shang Y."/>
            <person name="Youmans B."/>
            <person name="Ayvaz T."/>
            <person name="Ross M."/>
            <person name="Santibanez J."/>
            <person name="Aqrawi P."/>
            <person name="Gross S."/>
            <person name="Joshi V."/>
            <person name="Fowler G."/>
            <person name="Nazareth L."/>
            <person name="Reid J."/>
            <person name="Worley K."/>
            <person name="Petrosino J."/>
            <person name="Highlander S."/>
            <person name="Gibbs R."/>
        </authorList>
    </citation>
    <scope>NUCLEOTIDE SEQUENCE [LARGE SCALE GENOMIC DNA]</scope>
    <source>
        <strain evidence="1 2">DSM 10105</strain>
    </source>
</reference>
<protein>
    <submittedName>
        <fullName evidence="1">Uncharacterized protein</fullName>
    </submittedName>
</protein>
<dbReference type="EMBL" id="AEON01000002">
    <property type="protein sequence ID" value="EFT82604.1"/>
    <property type="molecule type" value="Genomic_DNA"/>
</dbReference>
<sequence>MNERVIMNVFVPATGKEAEFLIPVDMTVQDSLLLICEILASTQPDLYQADGQADLVIREQSPWQGAMLNPRDTYRHLMRLGMISPGAKLALL</sequence>